<feature type="region of interest" description="Disordered" evidence="3">
    <location>
        <begin position="276"/>
        <end position="301"/>
    </location>
</feature>
<evidence type="ECO:0000256" key="2">
    <source>
        <dbReference type="ARBA" id="ARBA00022803"/>
    </source>
</evidence>
<feature type="region of interest" description="Disordered" evidence="3">
    <location>
        <begin position="108"/>
        <end position="127"/>
    </location>
</feature>
<dbReference type="Proteomes" id="UP000530660">
    <property type="component" value="Unassembled WGS sequence"/>
</dbReference>
<dbReference type="InterPro" id="IPR051730">
    <property type="entry name" value="NASP-like"/>
</dbReference>
<sequence>MKTTTRGTVTRPQRLVNAPLPMTTVRRASLRRQSPVRGRLLKAVLCADLDRKSPFKQVTGCSRSDDSGESGEKQTRAEMDRAQDEDAQSTDIEAGAGKDDDAAAAIDHECDGSAPDGGQYQDNGDDDDDARRAWEVLECARTIFAQAGDQYISRVSVCYELLGDLSLYVNDAFDQAAQDYAEAISYAERTEGSHSRRVASLAHRRYVALRSAGCWSEALDALSRAKAILAARLCDLPDTEWSDEASLVQELESECQMVADAMRKLEQRVQVDREQSVASAKMGNGRSVTTETMGIAAPPPADAVTVVPRRGIKRSVAETESQTENVPTETNLGVKQRSGSDPVTSKTSGEPHPQTACPVFK</sequence>
<proteinExistence type="predicted"/>
<evidence type="ECO:0000256" key="1">
    <source>
        <dbReference type="ARBA" id="ARBA00022737"/>
    </source>
</evidence>
<dbReference type="InterPro" id="IPR019544">
    <property type="entry name" value="Tetratricopeptide_SHNi-TPR_dom"/>
</dbReference>
<reference evidence="5 6" key="1">
    <citation type="journal article" date="2020" name="J. Phycol.">
        <title>Comparative genome analysis reveals Cyanidiococcus gen. nov., a new extremophilic red algal genus sister to Cyanidioschyzon (Cyanidioschyzonaceae, Rhodophyta).</title>
        <authorList>
            <person name="Liu S.-L."/>
            <person name="Chiang Y.-R."/>
            <person name="Yoon H.S."/>
            <person name="Fu H.-Y."/>
        </authorList>
    </citation>
    <scope>NUCLEOTIDE SEQUENCE [LARGE SCALE GENOMIC DNA]</scope>
    <source>
        <strain evidence="5 6">THAL066</strain>
    </source>
</reference>
<dbReference type="GO" id="GO:0034080">
    <property type="term" value="P:CENP-A containing chromatin assembly"/>
    <property type="evidence" value="ECO:0007669"/>
    <property type="project" value="TreeGrafter"/>
</dbReference>
<comment type="caution">
    <text evidence="5">The sequence shown here is derived from an EMBL/GenBank/DDBJ whole genome shotgun (WGS) entry which is preliminary data.</text>
</comment>
<dbReference type="EMBL" id="VWRR01000020">
    <property type="protein sequence ID" value="KAF6000394.1"/>
    <property type="molecule type" value="Genomic_DNA"/>
</dbReference>
<feature type="compositionally biased region" description="Polar residues" evidence="3">
    <location>
        <begin position="318"/>
        <end position="348"/>
    </location>
</feature>
<dbReference type="GO" id="GO:0005654">
    <property type="term" value="C:nucleoplasm"/>
    <property type="evidence" value="ECO:0007669"/>
    <property type="project" value="TreeGrafter"/>
</dbReference>
<dbReference type="InterPro" id="IPR011990">
    <property type="entry name" value="TPR-like_helical_dom_sf"/>
</dbReference>
<organism evidence="5 6">
    <name type="scientific">Cyanidiococcus yangmingshanensis</name>
    <dbReference type="NCBI Taxonomy" id="2690220"/>
    <lineage>
        <taxon>Eukaryota</taxon>
        <taxon>Rhodophyta</taxon>
        <taxon>Bangiophyceae</taxon>
        <taxon>Cyanidiales</taxon>
        <taxon>Cyanidiaceae</taxon>
        <taxon>Cyanidiococcus</taxon>
    </lineage>
</organism>
<feature type="domain" description="Tetratricopeptide SHNi-TPR" evidence="4">
    <location>
        <begin position="158"/>
        <end position="184"/>
    </location>
</feature>
<feature type="compositionally biased region" description="Basic and acidic residues" evidence="3">
    <location>
        <begin position="63"/>
        <end position="84"/>
    </location>
</feature>
<evidence type="ECO:0000259" key="4">
    <source>
        <dbReference type="Pfam" id="PF10516"/>
    </source>
</evidence>
<keyword evidence="6" id="KW-1185">Reference proteome</keyword>
<name>A0A7J7ICJ8_9RHOD</name>
<evidence type="ECO:0000313" key="6">
    <source>
        <dbReference type="Proteomes" id="UP000530660"/>
    </source>
</evidence>
<gene>
    <name evidence="5" type="ORF">F1559_000618</name>
</gene>
<dbReference type="Gene3D" id="1.25.40.10">
    <property type="entry name" value="Tetratricopeptide repeat domain"/>
    <property type="match status" value="1"/>
</dbReference>
<evidence type="ECO:0000313" key="5">
    <source>
        <dbReference type="EMBL" id="KAF6000394.1"/>
    </source>
</evidence>
<dbReference type="AlphaFoldDB" id="A0A7J7ICJ8"/>
<evidence type="ECO:0000256" key="3">
    <source>
        <dbReference type="SAM" id="MobiDB-lite"/>
    </source>
</evidence>
<dbReference type="Pfam" id="PF10516">
    <property type="entry name" value="SHNi-TPR"/>
    <property type="match status" value="1"/>
</dbReference>
<protein>
    <recommendedName>
        <fullName evidence="4">Tetratricopeptide SHNi-TPR domain-containing protein</fullName>
    </recommendedName>
</protein>
<dbReference type="OrthoDB" id="5587616at2759"/>
<dbReference type="PANTHER" id="PTHR15081">
    <property type="entry name" value="NUCLEAR AUTOANTIGENIC SPERM PROTEIN NASP -RELATED"/>
    <property type="match status" value="1"/>
</dbReference>
<feature type="region of interest" description="Disordered" evidence="3">
    <location>
        <begin position="56"/>
        <end position="96"/>
    </location>
</feature>
<dbReference type="GO" id="GO:0042393">
    <property type="term" value="F:histone binding"/>
    <property type="evidence" value="ECO:0007669"/>
    <property type="project" value="TreeGrafter"/>
</dbReference>
<feature type="region of interest" description="Disordered" evidence="3">
    <location>
        <begin position="315"/>
        <end position="361"/>
    </location>
</feature>
<dbReference type="GO" id="GO:0006335">
    <property type="term" value="P:DNA replication-dependent chromatin assembly"/>
    <property type="evidence" value="ECO:0007669"/>
    <property type="project" value="TreeGrafter"/>
</dbReference>
<dbReference type="PANTHER" id="PTHR15081:SF1">
    <property type="entry name" value="NUCLEAR AUTOANTIGENIC SPERM PROTEIN"/>
    <property type="match status" value="1"/>
</dbReference>
<keyword evidence="1" id="KW-0677">Repeat</keyword>
<accession>A0A7J7ICJ8</accession>
<keyword evidence="2" id="KW-0802">TPR repeat</keyword>